<name>A0A2G5V250_9PELO</name>
<evidence type="ECO:0000256" key="1">
    <source>
        <dbReference type="SAM" id="Phobius"/>
    </source>
</evidence>
<protein>
    <submittedName>
        <fullName evidence="2">Uncharacterized protein</fullName>
    </submittedName>
</protein>
<evidence type="ECO:0000313" key="2">
    <source>
        <dbReference type="EMBL" id="PIC45855.1"/>
    </source>
</evidence>
<dbReference type="AlphaFoldDB" id="A0A2G5V250"/>
<gene>
    <name evidence="2" type="primary">Cnig_chr_II.g5738</name>
    <name evidence="2" type="ORF">B9Z55_005738</name>
</gene>
<keyword evidence="3" id="KW-1185">Reference proteome</keyword>
<keyword evidence="1" id="KW-0472">Membrane</keyword>
<comment type="caution">
    <text evidence="2">The sequence shown here is derived from an EMBL/GenBank/DDBJ whole genome shotgun (WGS) entry which is preliminary data.</text>
</comment>
<sequence>MKACDDSLRSENKKHLVAPLRRLLLVMDLGCVSKWDSSHDEEGLYLLLLLLRLLILLDLSSLTPFFITRGDNGWPHGD</sequence>
<proteinExistence type="predicted"/>
<keyword evidence="1" id="KW-1133">Transmembrane helix</keyword>
<dbReference type="EMBL" id="PDUG01000002">
    <property type="protein sequence ID" value="PIC45855.1"/>
    <property type="molecule type" value="Genomic_DNA"/>
</dbReference>
<evidence type="ECO:0000313" key="3">
    <source>
        <dbReference type="Proteomes" id="UP000230233"/>
    </source>
</evidence>
<keyword evidence="1" id="KW-0812">Transmembrane</keyword>
<dbReference type="Proteomes" id="UP000230233">
    <property type="component" value="Chromosome II"/>
</dbReference>
<accession>A0A2G5V250</accession>
<organism evidence="2 3">
    <name type="scientific">Caenorhabditis nigoni</name>
    <dbReference type="NCBI Taxonomy" id="1611254"/>
    <lineage>
        <taxon>Eukaryota</taxon>
        <taxon>Metazoa</taxon>
        <taxon>Ecdysozoa</taxon>
        <taxon>Nematoda</taxon>
        <taxon>Chromadorea</taxon>
        <taxon>Rhabditida</taxon>
        <taxon>Rhabditina</taxon>
        <taxon>Rhabditomorpha</taxon>
        <taxon>Rhabditoidea</taxon>
        <taxon>Rhabditidae</taxon>
        <taxon>Peloderinae</taxon>
        <taxon>Caenorhabditis</taxon>
    </lineage>
</organism>
<feature type="transmembrane region" description="Helical" evidence="1">
    <location>
        <begin position="44"/>
        <end position="67"/>
    </location>
</feature>
<reference evidence="3" key="1">
    <citation type="submission" date="2017-10" db="EMBL/GenBank/DDBJ databases">
        <title>Rapid genome shrinkage in a self-fertile nematode reveals novel sperm competition proteins.</title>
        <authorList>
            <person name="Yin D."/>
            <person name="Schwarz E.M."/>
            <person name="Thomas C.G."/>
            <person name="Felde R.L."/>
            <person name="Korf I.F."/>
            <person name="Cutter A.D."/>
            <person name="Schartner C.M."/>
            <person name="Ralston E.J."/>
            <person name="Meyer B.J."/>
            <person name="Haag E.S."/>
        </authorList>
    </citation>
    <scope>NUCLEOTIDE SEQUENCE [LARGE SCALE GENOMIC DNA]</scope>
    <source>
        <strain evidence="3">JU1422</strain>
    </source>
</reference>